<protein>
    <submittedName>
        <fullName evidence="1">Uncharacterized protein</fullName>
    </submittedName>
</protein>
<comment type="caution">
    <text evidence="1">The sequence shown here is derived from an EMBL/GenBank/DDBJ whole genome shotgun (WGS) entry which is preliminary data.</text>
</comment>
<accession>A0A2H3SAA0</accession>
<sequence length="242" mass="26520">MIFPAFVANLEDMYGSSSSSSGGPYQISDQVVDIGFPQIMQLTWTPSPSTMALFVSEPGSHTLYAVCMPRDWQGPTYLFPGSSIAGDPISSGIRSNDGFIFQLPGIPSYNTPSSQVTMTYHRSRSTPRYSFLMSVEHGASRRTESFEWRISSEAQRSAYSMVWQLVSLGRTSRSSSTRSRSSEVVAMIHEDNTASGSASAQRSGGFQFLGRAATGSMGYHWTVTALMSSVAILQDTSREWHE</sequence>
<evidence type="ECO:0000313" key="2">
    <source>
        <dbReference type="Proteomes" id="UP000760494"/>
    </source>
</evidence>
<proteinExistence type="predicted"/>
<organism evidence="1 2">
    <name type="scientific">Fusarium fujikuroi</name>
    <name type="common">Bakanae and foot rot disease fungus</name>
    <name type="synonym">Gibberella fujikuroi</name>
    <dbReference type="NCBI Taxonomy" id="5127"/>
    <lineage>
        <taxon>Eukaryota</taxon>
        <taxon>Fungi</taxon>
        <taxon>Dikarya</taxon>
        <taxon>Ascomycota</taxon>
        <taxon>Pezizomycotina</taxon>
        <taxon>Sordariomycetes</taxon>
        <taxon>Hypocreomycetidae</taxon>
        <taxon>Hypocreales</taxon>
        <taxon>Nectriaceae</taxon>
        <taxon>Fusarium</taxon>
        <taxon>Fusarium fujikuroi species complex</taxon>
    </lineage>
</organism>
<dbReference type="EMBL" id="CABFJX010000001">
    <property type="protein sequence ID" value="VTT55361.1"/>
    <property type="molecule type" value="Genomic_DNA"/>
</dbReference>
<name>A0A2H3SAA0_FUSFU</name>
<dbReference type="Proteomes" id="UP000760494">
    <property type="component" value="Unassembled WGS sequence"/>
</dbReference>
<dbReference type="AlphaFoldDB" id="A0A2H3SAA0"/>
<evidence type="ECO:0000313" key="1">
    <source>
        <dbReference type="EMBL" id="VTT55361.1"/>
    </source>
</evidence>
<gene>
    <name evidence="1" type="ORF">C2S_238</name>
</gene>
<reference evidence="1" key="1">
    <citation type="submission" date="2019-05" db="EMBL/GenBank/DDBJ databases">
        <authorList>
            <person name="Piombo E."/>
        </authorList>
    </citation>
    <scope>NUCLEOTIDE SEQUENCE</scope>
    <source>
        <strain evidence="1">C2S</strain>
    </source>
</reference>